<evidence type="ECO:0000313" key="3">
    <source>
        <dbReference type="Proteomes" id="UP001595975"/>
    </source>
</evidence>
<comment type="caution">
    <text evidence="2">The sequence shown here is derived from an EMBL/GenBank/DDBJ whole genome shotgun (WGS) entry which is preliminary data.</text>
</comment>
<dbReference type="SUPFAM" id="SSF53474">
    <property type="entry name" value="alpha/beta-Hydrolases"/>
    <property type="match status" value="1"/>
</dbReference>
<name>A0ABW0XDJ3_9ACTN</name>
<dbReference type="PANTHER" id="PTHR43798:SF33">
    <property type="entry name" value="HYDROLASE, PUTATIVE (AFU_ORTHOLOGUE AFUA_2G14860)-RELATED"/>
    <property type="match status" value="1"/>
</dbReference>
<dbReference type="InterPro" id="IPR029058">
    <property type="entry name" value="AB_hydrolase_fold"/>
</dbReference>
<reference evidence="3" key="1">
    <citation type="journal article" date="2019" name="Int. J. Syst. Evol. Microbiol.">
        <title>The Global Catalogue of Microorganisms (GCM) 10K type strain sequencing project: providing services to taxonomists for standard genome sequencing and annotation.</title>
        <authorList>
            <consortium name="The Broad Institute Genomics Platform"/>
            <consortium name="The Broad Institute Genome Sequencing Center for Infectious Disease"/>
            <person name="Wu L."/>
            <person name="Ma J."/>
        </authorList>
    </citation>
    <scope>NUCLEOTIDE SEQUENCE [LARGE SCALE GENOMIC DNA]</scope>
    <source>
        <strain evidence="3">CGMCC 4.1437</strain>
    </source>
</reference>
<gene>
    <name evidence="2" type="ORF">ACFP3U_29895</name>
</gene>
<sequence length="292" mass="32233">MPQESIHTLRYAGFTYHCRVMAADRPAMDPVLILGGAFQDMFAWRRHEAVLTRSTTVITLDLPGWGGADHLPHDYDIDFLAEATARALGALGTARVNLLGCSYGALVAHRFAQRHPTLVRSLALQGLIDTPTPEEVTRLQRTAALLSAGEIRQFVASVVDSMSPSDPARPVRRGEAVRRVLASQLLGAPEGFRDKFISNSRRLWGTRVIHPDPSPPVPVVLFTGEHDTLAPLENASRVASTYPSSVCVAVAEADHLVHVQRDAEYCELLMAHFNGRRVTDLPFCRPYRRGQR</sequence>
<keyword evidence="2" id="KW-0378">Hydrolase</keyword>
<protein>
    <submittedName>
        <fullName evidence="2">Alpha/beta fold hydrolase</fullName>
    </submittedName>
</protein>
<dbReference type="EMBL" id="JBHSOF010000052">
    <property type="protein sequence ID" value="MFC5667166.1"/>
    <property type="molecule type" value="Genomic_DNA"/>
</dbReference>
<dbReference type="PANTHER" id="PTHR43798">
    <property type="entry name" value="MONOACYLGLYCEROL LIPASE"/>
    <property type="match status" value="1"/>
</dbReference>
<feature type="domain" description="AB hydrolase-1" evidence="1">
    <location>
        <begin position="30"/>
        <end position="260"/>
    </location>
</feature>
<dbReference type="Proteomes" id="UP001595975">
    <property type="component" value="Unassembled WGS sequence"/>
</dbReference>
<dbReference type="PRINTS" id="PR00111">
    <property type="entry name" value="ABHYDROLASE"/>
</dbReference>
<dbReference type="Pfam" id="PF00561">
    <property type="entry name" value="Abhydrolase_1"/>
    <property type="match status" value="1"/>
</dbReference>
<evidence type="ECO:0000259" key="1">
    <source>
        <dbReference type="Pfam" id="PF00561"/>
    </source>
</evidence>
<dbReference type="InterPro" id="IPR000073">
    <property type="entry name" value="AB_hydrolase_1"/>
</dbReference>
<dbReference type="RefSeq" id="WP_380228845.1">
    <property type="nucleotide sequence ID" value="NZ_JBHSOF010000052.1"/>
</dbReference>
<organism evidence="2 3">
    <name type="scientific">Kitasatospora misakiensis</name>
    <dbReference type="NCBI Taxonomy" id="67330"/>
    <lineage>
        <taxon>Bacteria</taxon>
        <taxon>Bacillati</taxon>
        <taxon>Actinomycetota</taxon>
        <taxon>Actinomycetes</taxon>
        <taxon>Kitasatosporales</taxon>
        <taxon>Streptomycetaceae</taxon>
        <taxon>Kitasatospora</taxon>
    </lineage>
</organism>
<dbReference type="InterPro" id="IPR050266">
    <property type="entry name" value="AB_hydrolase_sf"/>
</dbReference>
<proteinExistence type="predicted"/>
<dbReference type="GO" id="GO:0016787">
    <property type="term" value="F:hydrolase activity"/>
    <property type="evidence" value="ECO:0007669"/>
    <property type="project" value="UniProtKB-KW"/>
</dbReference>
<dbReference type="Gene3D" id="3.40.50.1820">
    <property type="entry name" value="alpha/beta hydrolase"/>
    <property type="match status" value="1"/>
</dbReference>
<accession>A0ABW0XDJ3</accession>
<keyword evidence="3" id="KW-1185">Reference proteome</keyword>
<evidence type="ECO:0000313" key="2">
    <source>
        <dbReference type="EMBL" id="MFC5667166.1"/>
    </source>
</evidence>